<accession>A0ABP6KZX7</accession>
<reference evidence="4" key="1">
    <citation type="journal article" date="2019" name="Int. J. Syst. Evol. Microbiol.">
        <title>The Global Catalogue of Microorganisms (GCM) 10K type strain sequencing project: providing services to taxonomists for standard genome sequencing and annotation.</title>
        <authorList>
            <consortium name="The Broad Institute Genomics Platform"/>
            <consortium name="The Broad Institute Genome Sequencing Center for Infectious Disease"/>
            <person name="Wu L."/>
            <person name="Ma J."/>
        </authorList>
    </citation>
    <scope>NUCLEOTIDE SEQUENCE [LARGE SCALE GENOMIC DNA]</scope>
    <source>
        <strain evidence="4">JCM 9091</strain>
    </source>
</reference>
<keyword evidence="4" id="KW-1185">Reference proteome</keyword>
<evidence type="ECO:0000313" key="4">
    <source>
        <dbReference type="Proteomes" id="UP001501532"/>
    </source>
</evidence>
<feature type="region of interest" description="Disordered" evidence="1">
    <location>
        <begin position="1"/>
        <end position="23"/>
    </location>
</feature>
<dbReference type="Proteomes" id="UP001501532">
    <property type="component" value="Unassembled WGS sequence"/>
</dbReference>
<keyword evidence="2" id="KW-0472">Membrane</keyword>
<proteinExistence type="predicted"/>
<keyword evidence="2" id="KW-0812">Transmembrane</keyword>
<evidence type="ECO:0000256" key="1">
    <source>
        <dbReference type="SAM" id="MobiDB-lite"/>
    </source>
</evidence>
<dbReference type="EMBL" id="BAAAUF010000007">
    <property type="protein sequence ID" value="GAA3028395.1"/>
    <property type="molecule type" value="Genomic_DNA"/>
</dbReference>
<name>A0ABP6KZX7_9ACTN</name>
<evidence type="ECO:0000256" key="2">
    <source>
        <dbReference type="SAM" id="Phobius"/>
    </source>
</evidence>
<comment type="caution">
    <text evidence="3">The sequence shown here is derived from an EMBL/GenBank/DDBJ whole genome shotgun (WGS) entry which is preliminary data.</text>
</comment>
<feature type="compositionally biased region" description="Polar residues" evidence="1">
    <location>
        <begin position="1"/>
        <end position="17"/>
    </location>
</feature>
<keyword evidence="2" id="KW-1133">Transmembrane helix</keyword>
<sequence>MTHANSSATRTTDLTNEQPDEGRGVLFDKETASVVIDVRHLKAEVRLVTSAESPTARSIPLLAVGVIAVLAMTAAGSVLASAGAPAHIIAATAGGLFTFSFAAGLYAVFRAPGRRRRLLRRRRPRT</sequence>
<organism evidence="3 4">
    <name type="scientific">Streptomyces glomeratus</name>
    <dbReference type="NCBI Taxonomy" id="284452"/>
    <lineage>
        <taxon>Bacteria</taxon>
        <taxon>Bacillati</taxon>
        <taxon>Actinomycetota</taxon>
        <taxon>Actinomycetes</taxon>
        <taxon>Kitasatosporales</taxon>
        <taxon>Streptomycetaceae</taxon>
        <taxon>Streptomyces</taxon>
    </lineage>
</organism>
<protein>
    <submittedName>
        <fullName evidence="3">Uncharacterized protein</fullName>
    </submittedName>
</protein>
<evidence type="ECO:0000313" key="3">
    <source>
        <dbReference type="EMBL" id="GAA3028395.1"/>
    </source>
</evidence>
<feature type="transmembrane region" description="Helical" evidence="2">
    <location>
        <begin position="61"/>
        <end position="82"/>
    </location>
</feature>
<gene>
    <name evidence="3" type="ORF">GCM10010448_07950</name>
</gene>
<feature type="transmembrane region" description="Helical" evidence="2">
    <location>
        <begin position="88"/>
        <end position="109"/>
    </location>
</feature>